<dbReference type="SMART" id="SM00220">
    <property type="entry name" value="S_TKc"/>
    <property type="match status" value="1"/>
</dbReference>
<dbReference type="InterPro" id="IPR008271">
    <property type="entry name" value="Ser/Thr_kinase_AS"/>
</dbReference>
<dbReference type="PROSITE" id="PS00107">
    <property type="entry name" value="PROTEIN_KINASE_ATP"/>
    <property type="match status" value="1"/>
</dbReference>
<dbReference type="PROSITE" id="PS00108">
    <property type="entry name" value="PROTEIN_KINASE_ST"/>
    <property type="match status" value="1"/>
</dbReference>
<dbReference type="Gene3D" id="3.30.200.20">
    <property type="entry name" value="Phosphorylase Kinase, domain 1"/>
    <property type="match status" value="1"/>
</dbReference>
<reference evidence="10 11" key="1">
    <citation type="submission" date="2018-06" db="EMBL/GenBank/DDBJ databases">
        <title>Actinomadura craniellae sp. nov. isolated from marine sponge Craniella sp.</title>
        <authorList>
            <person name="Li L."/>
            <person name="Xu Q.H."/>
            <person name="Lin H.W."/>
            <person name="Lu Y.H."/>
        </authorList>
    </citation>
    <scope>NUCLEOTIDE SEQUENCE [LARGE SCALE GENOMIC DNA]</scope>
    <source>
        <strain evidence="10 11">LHW63021</strain>
    </source>
</reference>
<proteinExistence type="predicted"/>
<dbReference type="InterPro" id="IPR011009">
    <property type="entry name" value="Kinase-like_dom_sf"/>
</dbReference>
<keyword evidence="4 7" id="KW-0547">Nucleotide-binding</keyword>
<dbReference type="PROSITE" id="PS50011">
    <property type="entry name" value="PROTEIN_KINASE_DOM"/>
    <property type="match status" value="1"/>
</dbReference>
<dbReference type="Pfam" id="PF00069">
    <property type="entry name" value="Pkinase"/>
    <property type="match status" value="1"/>
</dbReference>
<comment type="caution">
    <text evidence="10">The sequence shown here is derived from an EMBL/GenBank/DDBJ whole genome shotgun (WGS) entry which is preliminary data.</text>
</comment>
<dbReference type="RefSeq" id="WP_111864290.1">
    <property type="nucleotide sequence ID" value="NZ_QLYX01000003.1"/>
</dbReference>
<name>A0A365H9P5_9ACTN</name>
<dbReference type="AlphaFoldDB" id="A0A365H9P5"/>
<evidence type="ECO:0000256" key="8">
    <source>
        <dbReference type="SAM" id="MobiDB-lite"/>
    </source>
</evidence>
<keyword evidence="3" id="KW-0808">Transferase</keyword>
<keyword evidence="5" id="KW-0418">Kinase</keyword>
<feature type="domain" description="Protein kinase" evidence="9">
    <location>
        <begin position="11"/>
        <end position="276"/>
    </location>
</feature>
<dbReference type="InterPro" id="IPR000719">
    <property type="entry name" value="Prot_kinase_dom"/>
</dbReference>
<feature type="compositionally biased region" description="Low complexity" evidence="8">
    <location>
        <begin position="307"/>
        <end position="317"/>
    </location>
</feature>
<dbReference type="PANTHER" id="PTHR43289">
    <property type="entry name" value="MITOGEN-ACTIVATED PROTEIN KINASE KINASE KINASE 20-RELATED"/>
    <property type="match status" value="1"/>
</dbReference>
<dbReference type="GO" id="GO:0004674">
    <property type="term" value="F:protein serine/threonine kinase activity"/>
    <property type="evidence" value="ECO:0007669"/>
    <property type="project" value="UniProtKB-KW"/>
</dbReference>
<dbReference type="GO" id="GO:0005524">
    <property type="term" value="F:ATP binding"/>
    <property type="evidence" value="ECO:0007669"/>
    <property type="project" value="UniProtKB-UniRule"/>
</dbReference>
<feature type="region of interest" description="Disordered" evidence="8">
    <location>
        <begin position="278"/>
        <end position="342"/>
    </location>
</feature>
<dbReference type="Proteomes" id="UP000251891">
    <property type="component" value="Unassembled WGS sequence"/>
</dbReference>
<dbReference type="PANTHER" id="PTHR43289:SF6">
    <property type="entry name" value="SERINE_THREONINE-PROTEIN KINASE NEKL-3"/>
    <property type="match status" value="1"/>
</dbReference>
<keyword evidence="2" id="KW-0723">Serine/threonine-protein kinase</keyword>
<accession>A0A365H9P5</accession>
<gene>
    <name evidence="10" type="ORF">DPM19_08100</name>
</gene>
<dbReference type="EC" id="2.7.11.1" evidence="1"/>
<feature type="binding site" evidence="7">
    <location>
        <position position="40"/>
    </location>
    <ligand>
        <name>ATP</name>
        <dbReference type="ChEBI" id="CHEBI:30616"/>
    </ligand>
</feature>
<keyword evidence="6 7" id="KW-0067">ATP-binding</keyword>
<evidence type="ECO:0000256" key="7">
    <source>
        <dbReference type="PROSITE-ProRule" id="PRU10141"/>
    </source>
</evidence>
<evidence type="ECO:0000256" key="6">
    <source>
        <dbReference type="ARBA" id="ARBA00022840"/>
    </source>
</evidence>
<evidence type="ECO:0000256" key="3">
    <source>
        <dbReference type="ARBA" id="ARBA00022679"/>
    </source>
</evidence>
<evidence type="ECO:0000256" key="2">
    <source>
        <dbReference type="ARBA" id="ARBA00022527"/>
    </source>
</evidence>
<dbReference type="EMBL" id="QLYX01000003">
    <property type="protein sequence ID" value="RAY15732.1"/>
    <property type="molecule type" value="Genomic_DNA"/>
</dbReference>
<protein>
    <recommendedName>
        <fullName evidence="1">non-specific serine/threonine protein kinase</fullName>
        <ecNumber evidence="1">2.7.11.1</ecNumber>
    </recommendedName>
</protein>
<dbReference type="InterPro" id="IPR011990">
    <property type="entry name" value="TPR-like_helical_dom_sf"/>
</dbReference>
<sequence>MRAGDELASRYRVEELLGRGGMGEVWRGIDLHLDRPVAVKVLLTDPSHGDRADDRALRRFHREGRAVARLRHPAITEIHDVGVHDRRPFLVLELLRGPNLKTLLEQAPEGLPIGQVLDYGAWVAAGLAAAHAEGVVHRDIKPANLMLQDDGQVKICDFGIARLEDATADLSVTGAPMGTARYMPPEQSQGRPVDGRADVYALGCTLFHLLTGRVVFPADNVPAVLAMHQATPPESPRTLRPGISAELDAFLLTLLDKDPARRPDAATVSSVLRAAVSPVPATRPEPAEPVVRPRSVGPAARPEITVPAARPEPGARPGETDRAASPITDPGAPAEPDPAEAERAARAITDLHEQVVVLAEPDPAEAERLARAITDPRARSRALAEVARVLAGRDPAGAERVARAITDLHEQVVVLAELNPAEAERLARTITDPLVQARALSGVAGTLADRDPAEAERVIRTITEPSIRAEALVDLAYRLAMWRRDARGWRPPSEALQSLPMWEESIAAGRGARIPDLLAEAEQIARTRTLPESRDRLLNRIVRLLATRDPARAERVARTLSDPGDRATALVKVAATLGERNPDRARRLLAEAERTVRTDRLLKRVTRPFAGRRSAADEGLDRLNRRFADPDRWGCPLEAIAEVLAGHDPAGAERVARSITDPEGRASALEAVTTVLAGRDPAEAEHLARTFTDPCTKALALAKIACVLAGTPGFLGFPYDRRERDPSHARNLLTEAERLARALPDPDGQDRALTLIARSLAGLDPAEAERLACSLPDSGRRDRLLADIAKTATDRNREG</sequence>
<dbReference type="Gene3D" id="1.10.510.10">
    <property type="entry name" value="Transferase(Phosphotransferase) domain 1"/>
    <property type="match status" value="1"/>
</dbReference>
<dbReference type="OrthoDB" id="9762169at2"/>
<evidence type="ECO:0000259" key="9">
    <source>
        <dbReference type="PROSITE" id="PS50011"/>
    </source>
</evidence>
<organism evidence="10 11">
    <name type="scientific">Actinomadura craniellae</name>
    <dbReference type="NCBI Taxonomy" id="2231787"/>
    <lineage>
        <taxon>Bacteria</taxon>
        <taxon>Bacillati</taxon>
        <taxon>Actinomycetota</taxon>
        <taxon>Actinomycetes</taxon>
        <taxon>Streptosporangiales</taxon>
        <taxon>Thermomonosporaceae</taxon>
        <taxon>Actinomadura</taxon>
    </lineage>
</organism>
<evidence type="ECO:0000313" key="11">
    <source>
        <dbReference type="Proteomes" id="UP000251891"/>
    </source>
</evidence>
<dbReference type="InterPro" id="IPR017441">
    <property type="entry name" value="Protein_kinase_ATP_BS"/>
</dbReference>
<evidence type="ECO:0000256" key="5">
    <source>
        <dbReference type="ARBA" id="ARBA00022777"/>
    </source>
</evidence>
<dbReference type="CDD" id="cd14014">
    <property type="entry name" value="STKc_PknB_like"/>
    <property type="match status" value="1"/>
</dbReference>
<evidence type="ECO:0000256" key="1">
    <source>
        <dbReference type="ARBA" id="ARBA00012513"/>
    </source>
</evidence>
<dbReference type="SUPFAM" id="SSF56112">
    <property type="entry name" value="Protein kinase-like (PK-like)"/>
    <property type="match status" value="1"/>
</dbReference>
<dbReference type="Gene3D" id="1.25.40.10">
    <property type="entry name" value="Tetratricopeptide repeat domain"/>
    <property type="match status" value="3"/>
</dbReference>
<keyword evidence="11" id="KW-1185">Reference proteome</keyword>
<evidence type="ECO:0000256" key="4">
    <source>
        <dbReference type="ARBA" id="ARBA00022741"/>
    </source>
</evidence>
<evidence type="ECO:0000313" key="10">
    <source>
        <dbReference type="EMBL" id="RAY15732.1"/>
    </source>
</evidence>